<keyword evidence="9" id="KW-0732">Signal</keyword>
<feature type="signal peptide" evidence="9">
    <location>
        <begin position="1"/>
        <end position="18"/>
    </location>
</feature>
<keyword evidence="4" id="KW-0805">Transcription regulation</keyword>
<dbReference type="Proteomes" id="UP000244722">
    <property type="component" value="Unassembled WGS sequence"/>
</dbReference>
<evidence type="ECO:0000313" key="12">
    <source>
        <dbReference type="Proteomes" id="UP000244722"/>
    </source>
</evidence>
<sequence length="303" mass="34874">MLKLWMVLMLGPLSRISTINTAMDEEHETIASAVVVPSDESPRHKRRQSSSPEATKRARIEANLAPEKPTIKDTSKDEEKRRGRRLFGALLGTIGKFQADNSSVRARNSAVKRREVEAKLQEKLKAQTEEIDEKLKREDEGINHRKMVEQRQFDERAMQIRHDNLLNQAHTLSTKSSPKLFYLPWKLTPEEEERIKLQVLAAQETIDREQREFRQKRETLREDDQNSGTANIQEPDVATDRYDALELAENRTHEDEDMVYEAPEDLVTNLDNAPVEEQHQRHASDVDLGDVSVEEAGEDAVIY</sequence>
<dbReference type="Pfam" id="PF04696">
    <property type="entry name" value="Pinin_SDK_memA"/>
    <property type="match status" value="1"/>
</dbReference>
<dbReference type="GO" id="GO:0006397">
    <property type="term" value="P:mRNA processing"/>
    <property type="evidence" value="ECO:0007669"/>
    <property type="project" value="UniProtKB-KW"/>
</dbReference>
<dbReference type="GO" id="GO:0071013">
    <property type="term" value="C:catalytic step 2 spliceosome"/>
    <property type="evidence" value="ECO:0007669"/>
    <property type="project" value="TreeGrafter"/>
</dbReference>
<evidence type="ECO:0000256" key="3">
    <source>
        <dbReference type="ARBA" id="ARBA00022664"/>
    </source>
</evidence>
<evidence type="ECO:0000256" key="6">
    <source>
        <dbReference type="ARBA" id="ARBA00023187"/>
    </source>
</evidence>
<evidence type="ECO:0000259" key="10">
    <source>
        <dbReference type="Pfam" id="PF04696"/>
    </source>
</evidence>
<keyword evidence="3" id="KW-0507">mRNA processing</keyword>
<feature type="region of interest" description="Disordered" evidence="8">
    <location>
        <begin position="36"/>
        <end position="82"/>
    </location>
</feature>
<gene>
    <name evidence="11" type="ORF">B9Z19DRAFT_1109910</name>
</gene>
<organism evidence="11 12">
    <name type="scientific">Tuber borchii</name>
    <name type="common">White truffle</name>
    <dbReference type="NCBI Taxonomy" id="42251"/>
    <lineage>
        <taxon>Eukaryota</taxon>
        <taxon>Fungi</taxon>
        <taxon>Dikarya</taxon>
        <taxon>Ascomycota</taxon>
        <taxon>Pezizomycotina</taxon>
        <taxon>Pezizomycetes</taxon>
        <taxon>Pezizales</taxon>
        <taxon>Tuberaceae</taxon>
        <taxon>Tuber</taxon>
    </lineage>
</organism>
<protein>
    <submittedName>
        <fullName evidence="11">Pinin/SDK/memA/ protein conserved region-domain-containing protein</fullName>
    </submittedName>
</protein>
<evidence type="ECO:0000256" key="5">
    <source>
        <dbReference type="ARBA" id="ARBA00023163"/>
    </source>
</evidence>
<evidence type="ECO:0000256" key="7">
    <source>
        <dbReference type="ARBA" id="ARBA00023242"/>
    </source>
</evidence>
<dbReference type="PANTHER" id="PTHR12707:SF0">
    <property type="entry name" value="PININ"/>
    <property type="match status" value="1"/>
</dbReference>
<evidence type="ECO:0000256" key="4">
    <source>
        <dbReference type="ARBA" id="ARBA00023015"/>
    </source>
</evidence>
<proteinExistence type="inferred from homology"/>
<dbReference type="InterPro" id="IPR006786">
    <property type="entry name" value="Pinin_SDK_MemA"/>
</dbReference>
<feature type="domain" description="Pinin/SDK/MemA protein" evidence="10">
    <location>
        <begin position="78"/>
        <end position="198"/>
    </location>
</feature>
<reference evidence="11 12" key="1">
    <citation type="submission" date="2017-04" db="EMBL/GenBank/DDBJ databases">
        <title>Draft genome sequence of Tuber borchii Vittad., a whitish edible truffle.</title>
        <authorList>
            <consortium name="DOE Joint Genome Institute"/>
            <person name="Murat C."/>
            <person name="Kuo A."/>
            <person name="Barry K.W."/>
            <person name="Clum A."/>
            <person name="Dockter R.B."/>
            <person name="Fauchery L."/>
            <person name="Iotti M."/>
            <person name="Kohler A."/>
            <person name="Labutti K."/>
            <person name="Lindquist E.A."/>
            <person name="Lipzen A."/>
            <person name="Ohm R.A."/>
            <person name="Wang M."/>
            <person name="Grigoriev I.V."/>
            <person name="Zambonelli A."/>
            <person name="Martin F.M."/>
        </authorList>
    </citation>
    <scope>NUCLEOTIDE SEQUENCE [LARGE SCALE GENOMIC DNA]</scope>
    <source>
        <strain evidence="11 12">Tbo3840</strain>
    </source>
</reference>
<dbReference type="GO" id="GO:0008380">
    <property type="term" value="P:RNA splicing"/>
    <property type="evidence" value="ECO:0007669"/>
    <property type="project" value="UniProtKB-KW"/>
</dbReference>
<keyword evidence="7" id="KW-0539">Nucleus</keyword>
<evidence type="ECO:0000256" key="8">
    <source>
        <dbReference type="SAM" id="MobiDB-lite"/>
    </source>
</evidence>
<dbReference type="OrthoDB" id="330772at2759"/>
<evidence type="ECO:0000256" key="9">
    <source>
        <dbReference type="SAM" id="SignalP"/>
    </source>
</evidence>
<comment type="caution">
    <text evidence="11">The sequence shown here is derived from an EMBL/GenBank/DDBJ whole genome shotgun (WGS) entry which is preliminary data.</text>
</comment>
<accession>A0A2T6ZJV8</accession>
<dbReference type="PANTHER" id="PTHR12707">
    <property type="entry name" value="PINN"/>
    <property type="match status" value="1"/>
</dbReference>
<keyword evidence="5" id="KW-0804">Transcription</keyword>
<keyword evidence="12" id="KW-1185">Reference proteome</keyword>
<feature type="compositionally biased region" description="Basic and acidic residues" evidence="8">
    <location>
        <begin position="69"/>
        <end position="81"/>
    </location>
</feature>
<feature type="region of interest" description="Disordered" evidence="8">
    <location>
        <begin position="217"/>
        <end position="239"/>
    </location>
</feature>
<feature type="compositionally biased region" description="Basic and acidic residues" evidence="8">
    <location>
        <begin position="276"/>
        <end position="285"/>
    </location>
</feature>
<feature type="chain" id="PRO_5015787299" evidence="9">
    <location>
        <begin position="19"/>
        <end position="303"/>
    </location>
</feature>
<evidence type="ECO:0000256" key="1">
    <source>
        <dbReference type="ARBA" id="ARBA00004123"/>
    </source>
</evidence>
<evidence type="ECO:0000256" key="2">
    <source>
        <dbReference type="ARBA" id="ARBA00010386"/>
    </source>
</evidence>
<dbReference type="STRING" id="42251.A0A2T6ZJV8"/>
<comment type="subcellular location">
    <subcellularLocation>
        <location evidence="1">Nucleus</location>
    </subcellularLocation>
</comment>
<dbReference type="AlphaFoldDB" id="A0A2T6ZJV8"/>
<dbReference type="InterPro" id="IPR039853">
    <property type="entry name" value="Pinin"/>
</dbReference>
<feature type="compositionally biased region" description="Acidic residues" evidence="8">
    <location>
        <begin position="292"/>
        <end position="303"/>
    </location>
</feature>
<feature type="region of interest" description="Disordered" evidence="8">
    <location>
        <begin position="270"/>
        <end position="303"/>
    </location>
</feature>
<comment type="similarity">
    <text evidence="2">Belongs to the pinin family.</text>
</comment>
<keyword evidence="6" id="KW-0508">mRNA splicing</keyword>
<dbReference type="EMBL" id="NESQ01000216">
    <property type="protein sequence ID" value="PUU75736.1"/>
    <property type="molecule type" value="Genomic_DNA"/>
</dbReference>
<name>A0A2T6ZJV8_TUBBO</name>
<evidence type="ECO:0000313" key="11">
    <source>
        <dbReference type="EMBL" id="PUU75736.1"/>
    </source>
</evidence>